<keyword evidence="2 4" id="KW-0853">WD repeat</keyword>
<proteinExistence type="inferred from homology"/>
<dbReference type="PANTHER" id="PTHR19862:SF14">
    <property type="entry name" value="WD REPEAT-CONTAINING PROTEIN 48"/>
    <property type="match status" value="1"/>
</dbReference>
<name>A0A5B8MHY2_9CHLO</name>
<feature type="compositionally biased region" description="Low complexity" evidence="5">
    <location>
        <begin position="18"/>
        <end position="30"/>
    </location>
</feature>
<keyword evidence="7" id="KW-1185">Reference proteome</keyword>
<dbReference type="InterPro" id="IPR020472">
    <property type="entry name" value="WD40_PAC1"/>
</dbReference>
<feature type="repeat" description="WD" evidence="4">
    <location>
        <begin position="96"/>
        <end position="127"/>
    </location>
</feature>
<dbReference type="PROSITE" id="PS50082">
    <property type="entry name" value="WD_REPEATS_2"/>
    <property type="match status" value="4"/>
</dbReference>
<dbReference type="InterPro" id="IPR019775">
    <property type="entry name" value="WD40_repeat_CS"/>
</dbReference>
<feature type="compositionally biased region" description="Low complexity" evidence="5">
    <location>
        <begin position="203"/>
        <end position="215"/>
    </location>
</feature>
<comment type="similarity">
    <text evidence="1">Belongs to the WD repeat WDR48 family.</text>
</comment>
<feature type="repeat" description="WD" evidence="4">
    <location>
        <begin position="225"/>
        <end position="266"/>
    </location>
</feature>
<gene>
    <name evidence="6" type="ORF">A3770_02p14980</name>
</gene>
<dbReference type="PANTHER" id="PTHR19862">
    <property type="entry name" value="WD REPEAT-CONTAINING PROTEIN 48"/>
    <property type="match status" value="1"/>
</dbReference>
<evidence type="ECO:0000256" key="1">
    <source>
        <dbReference type="ARBA" id="ARBA00006917"/>
    </source>
</evidence>
<organism evidence="6 7">
    <name type="scientific">Chloropicon primus</name>
    <dbReference type="NCBI Taxonomy" id="1764295"/>
    <lineage>
        <taxon>Eukaryota</taxon>
        <taxon>Viridiplantae</taxon>
        <taxon>Chlorophyta</taxon>
        <taxon>Chloropicophyceae</taxon>
        <taxon>Chloropicales</taxon>
        <taxon>Chloropicaceae</taxon>
        <taxon>Chloropicon</taxon>
    </lineage>
</organism>
<evidence type="ECO:0000313" key="7">
    <source>
        <dbReference type="Proteomes" id="UP000316726"/>
    </source>
</evidence>
<feature type="region of interest" description="Disordered" evidence="5">
    <location>
        <begin position="632"/>
        <end position="687"/>
    </location>
</feature>
<feature type="region of interest" description="Disordered" evidence="5">
    <location>
        <begin position="14"/>
        <end position="35"/>
    </location>
</feature>
<accession>A0A5B8MHY2</accession>
<dbReference type="GO" id="GO:0043130">
    <property type="term" value="F:ubiquitin binding"/>
    <property type="evidence" value="ECO:0007669"/>
    <property type="project" value="TreeGrafter"/>
</dbReference>
<dbReference type="Pfam" id="PF11816">
    <property type="entry name" value="DUF3337"/>
    <property type="match status" value="1"/>
</dbReference>
<dbReference type="AlphaFoldDB" id="A0A5B8MHY2"/>
<evidence type="ECO:0000256" key="5">
    <source>
        <dbReference type="SAM" id="MobiDB-lite"/>
    </source>
</evidence>
<dbReference type="Proteomes" id="UP000316726">
    <property type="component" value="Chromosome 2"/>
</dbReference>
<feature type="region of interest" description="Disordered" evidence="5">
    <location>
        <begin position="370"/>
        <end position="391"/>
    </location>
</feature>
<dbReference type="InterPro" id="IPR036322">
    <property type="entry name" value="WD40_repeat_dom_sf"/>
</dbReference>
<feature type="region of interest" description="Disordered" evidence="5">
    <location>
        <begin position="193"/>
        <end position="215"/>
    </location>
</feature>
<evidence type="ECO:0000256" key="2">
    <source>
        <dbReference type="ARBA" id="ARBA00022574"/>
    </source>
</evidence>
<dbReference type="GO" id="GO:0000724">
    <property type="term" value="P:double-strand break repair via homologous recombination"/>
    <property type="evidence" value="ECO:0007669"/>
    <property type="project" value="TreeGrafter"/>
</dbReference>
<evidence type="ECO:0000313" key="6">
    <source>
        <dbReference type="EMBL" id="QDZ18980.1"/>
    </source>
</evidence>
<dbReference type="Pfam" id="PF00400">
    <property type="entry name" value="WD40"/>
    <property type="match status" value="5"/>
</dbReference>
<dbReference type="STRING" id="1764295.A0A5B8MHY2"/>
<dbReference type="PROSITE" id="PS50294">
    <property type="entry name" value="WD_REPEATS_REGION"/>
    <property type="match status" value="4"/>
</dbReference>
<feature type="compositionally biased region" description="Basic and acidic residues" evidence="5">
    <location>
        <begin position="635"/>
        <end position="648"/>
    </location>
</feature>
<feature type="region of interest" description="Disordered" evidence="5">
    <location>
        <begin position="411"/>
        <end position="432"/>
    </location>
</feature>
<keyword evidence="3" id="KW-0677">Repeat</keyword>
<feature type="compositionally biased region" description="Basic and acidic residues" evidence="5">
    <location>
        <begin position="525"/>
        <end position="535"/>
    </location>
</feature>
<evidence type="ECO:0000256" key="4">
    <source>
        <dbReference type="PROSITE-ProRule" id="PRU00221"/>
    </source>
</evidence>
<evidence type="ECO:0000256" key="3">
    <source>
        <dbReference type="ARBA" id="ARBA00022737"/>
    </source>
</evidence>
<dbReference type="InterPro" id="IPR001680">
    <property type="entry name" value="WD40_rpt"/>
</dbReference>
<dbReference type="Gene3D" id="2.130.10.10">
    <property type="entry name" value="YVTN repeat-like/Quinoprotein amine dehydrogenase"/>
    <property type="match status" value="2"/>
</dbReference>
<dbReference type="InterPro" id="IPR021772">
    <property type="entry name" value="WDR48/Bun107"/>
</dbReference>
<dbReference type="PROSITE" id="PS00678">
    <property type="entry name" value="WD_REPEATS_1"/>
    <property type="match status" value="1"/>
</dbReference>
<feature type="compositionally biased region" description="Low complexity" evidence="5">
    <location>
        <begin position="649"/>
        <end position="668"/>
    </location>
</feature>
<protein>
    <submittedName>
        <fullName evidence="6">WD40 repeat domain-containing protein</fullName>
    </submittedName>
</protein>
<dbReference type="OrthoDB" id="2421129at2759"/>
<dbReference type="SUPFAM" id="SSF50978">
    <property type="entry name" value="WD40 repeat-like"/>
    <property type="match status" value="1"/>
</dbReference>
<dbReference type="EMBL" id="CP031035">
    <property type="protein sequence ID" value="QDZ18980.1"/>
    <property type="molecule type" value="Genomic_DNA"/>
</dbReference>
<dbReference type="InterPro" id="IPR015943">
    <property type="entry name" value="WD40/YVTN_repeat-like_dom_sf"/>
</dbReference>
<feature type="region of interest" description="Disordered" evidence="5">
    <location>
        <begin position="525"/>
        <end position="551"/>
    </location>
</feature>
<feature type="repeat" description="WD" evidence="4">
    <location>
        <begin position="152"/>
        <end position="193"/>
    </location>
</feature>
<reference evidence="6 7" key="1">
    <citation type="submission" date="2018-07" db="EMBL/GenBank/DDBJ databases">
        <title>The complete nuclear genome of the prasinophyte Chloropicon primus (CCMP1205).</title>
        <authorList>
            <person name="Pombert J.-F."/>
            <person name="Otis C."/>
            <person name="Turmel M."/>
            <person name="Lemieux C."/>
        </authorList>
    </citation>
    <scope>NUCLEOTIDE SEQUENCE [LARGE SCALE GENOMIC DNA]</scope>
    <source>
        <strain evidence="6 7">CCMP1205</strain>
    </source>
</reference>
<dbReference type="InterPro" id="IPR051246">
    <property type="entry name" value="WDR48"/>
</dbReference>
<feature type="compositionally biased region" description="Low complexity" evidence="5">
    <location>
        <begin position="370"/>
        <end position="389"/>
    </location>
</feature>
<dbReference type="PRINTS" id="PR00320">
    <property type="entry name" value="GPROTEINBRPT"/>
</dbReference>
<dbReference type="SMART" id="SM00320">
    <property type="entry name" value="WD40"/>
    <property type="match status" value="7"/>
</dbReference>
<feature type="repeat" description="WD" evidence="4">
    <location>
        <begin position="275"/>
        <end position="316"/>
    </location>
</feature>
<sequence>MKVRRRRLTYVLEHSRNGSASTSSEGEAAALGTDQKEAGSHCGAVNSLAVGTGLPPSDGRRGGKECLFTASRDATIKRWQIGAGDGLGGAKLEMSFEGHVDWVNDVAVLEKENTLVSCSNDRTVRLWRANASKGRDGTDAGEVDDYGLISTLYEHSDYVMCVSAAREAKTFVSAGLRSEIKLWDLETTVRTSKIGPSKRRDSASSSSDSQGGSPNSVLRDFDCASVSDASSCYSCDINPSGSVLACGSTDGIVRIWDTRSNTKNEEGALLPQMALRGHLGNIRCIRLNRAGTMCITGSSDKTVRIWDLGQQRCMHSFSIHKDSVWALDFVESHGQIVSGGRDGQVFCTSLSGKLSTLLFEEEKSVLSLSARSRSGNTSSRSGNMSSGSESLERIWSATNSSSIHFWDLTQPSTWDGEEGESGGSNSYRERRHSSFVASTSPFSIKQSSLSKSMGKGKPVIPLQRTPSLTLVGVPPIVKHEILNDRQRILTEDASGTICMWNVLTGRVDKCFNTEEVAATLAKADEGKEAEDKKGGATECGPGRGDVEAKEGKNDQRFEKFFACINPKVTASSWFSADKRLGKLSIHMESKQCFSAEVYAVDLGMEEVGDDLKFNMGQQVLCSLFSKWEQANQSGRDGETGAGGRKDVSDASGAAGGADPSNSSSPSAGKVAASDQGQSPQKGGGKAASKLADWPFKFDSNPCIITTTYDGEWFTKRIEDLDGTETSDEVPDWVVSCVSEDKLPTGLNLKVSFHLMPHPDSELPSLQQGKLLAPKILPMSKVLHYVATKVEADQQDIKASDLELLCNDKLLTPEMSLAKVRQSVWKRSDDILIQFRERGA</sequence>